<dbReference type="Proteomes" id="UP000532936">
    <property type="component" value="Unassembled WGS sequence"/>
</dbReference>
<protein>
    <submittedName>
        <fullName evidence="2">Uncharacterized protein</fullName>
    </submittedName>
</protein>
<evidence type="ECO:0000313" key="3">
    <source>
        <dbReference type="Proteomes" id="UP000532936"/>
    </source>
</evidence>
<accession>A0A7W6A887</accession>
<feature type="compositionally biased region" description="Gly residues" evidence="1">
    <location>
        <begin position="16"/>
        <end position="27"/>
    </location>
</feature>
<proteinExistence type="predicted"/>
<feature type="region of interest" description="Disordered" evidence="1">
    <location>
        <begin position="190"/>
        <end position="217"/>
    </location>
</feature>
<organism evidence="2 3">
    <name type="scientific">Brevundimonas mediterranea</name>
    <dbReference type="NCBI Taxonomy" id="74329"/>
    <lineage>
        <taxon>Bacteria</taxon>
        <taxon>Pseudomonadati</taxon>
        <taxon>Pseudomonadota</taxon>
        <taxon>Alphaproteobacteria</taxon>
        <taxon>Caulobacterales</taxon>
        <taxon>Caulobacteraceae</taxon>
        <taxon>Brevundimonas</taxon>
    </lineage>
</organism>
<name>A0A7W6A887_9CAUL</name>
<comment type="caution">
    <text evidence="2">The sequence shown here is derived from an EMBL/GenBank/DDBJ whole genome shotgun (WGS) entry which is preliminary data.</text>
</comment>
<evidence type="ECO:0000256" key="1">
    <source>
        <dbReference type="SAM" id="MobiDB-lite"/>
    </source>
</evidence>
<dbReference type="AlphaFoldDB" id="A0A7W6A887"/>
<feature type="compositionally biased region" description="Basic and acidic residues" evidence="1">
    <location>
        <begin position="54"/>
        <end position="78"/>
    </location>
</feature>
<dbReference type="EMBL" id="JACIDA010000002">
    <property type="protein sequence ID" value="MBB3872303.1"/>
    <property type="molecule type" value="Genomic_DNA"/>
</dbReference>
<feature type="region of interest" description="Disordered" evidence="1">
    <location>
        <begin position="1"/>
        <end position="85"/>
    </location>
</feature>
<gene>
    <name evidence="2" type="ORF">GGR11_001856</name>
</gene>
<feature type="compositionally biased region" description="Basic and acidic residues" evidence="1">
    <location>
        <begin position="1"/>
        <end position="11"/>
    </location>
</feature>
<dbReference type="RefSeq" id="WP_183196478.1">
    <property type="nucleotide sequence ID" value="NZ_JACIDA010000002.1"/>
</dbReference>
<evidence type="ECO:0000313" key="2">
    <source>
        <dbReference type="EMBL" id="MBB3872303.1"/>
    </source>
</evidence>
<feature type="compositionally biased region" description="Basic and acidic residues" evidence="1">
    <location>
        <begin position="28"/>
        <end position="46"/>
    </location>
</feature>
<feature type="region of interest" description="Disordered" evidence="1">
    <location>
        <begin position="272"/>
        <end position="296"/>
    </location>
</feature>
<feature type="compositionally biased region" description="Pro residues" evidence="1">
    <location>
        <begin position="194"/>
        <end position="214"/>
    </location>
</feature>
<reference evidence="2 3" key="1">
    <citation type="submission" date="2020-08" db="EMBL/GenBank/DDBJ databases">
        <title>Genomic Encyclopedia of Type Strains, Phase IV (KMG-IV): sequencing the most valuable type-strain genomes for metagenomic binning, comparative biology and taxonomic classification.</title>
        <authorList>
            <person name="Goeker M."/>
        </authorList>
    </citation>
    <scope>NUCLEOTIDE SEQUENCE [LARGE SCALE GENOMIC DNA]</scope>
    <source>
        <strain evidence="2 3">DSM 14878</strain>
    </source>
</reference>
<sequence>MDGIEGRRPYGDEGEGGGYGESDGGGDYFDRRLTNEDFVDPPRRPSWDGASQDEAPRDEASHETRPLYDGRPVRDPYDRGGGYRRASDEAWAAARDDYLAGDTAETVSARYGMGVSTFRLRARDKGWRRMDQVDPPYDPLDLNEAADGPADYGRMAEMARMRLNRALEAGRAVEAARWMRLHLGLTALARDVSPAPPPAPPTPEAPPEAPPPAPKEPDLAARAEALAQQICVIAQEAAALKPGDYAGRDALMARIDALDDLEPAVISDRIDNSDGVFSAAESETPLPSPPAGEGGP</sequence>